<dbReference type="EMBL" id="PYGK01000018">
    <property type="protein sequence ID" value="PSL23332.1"/>
    <property type="molecule type" value="Genomic_DNA"/>
</dbReference>
<gene>
    <name evidence="1" type="ORF">CLV42_11847</name>
</gene>
<dbReference type="Proteomes" id="UP000240978">
    <property type="component" value="Unassembled WGS sequence"/>
</dbReference>
<proteinExistence type="predicted"/>
<comment type="caution">
    <text evidence="1">The sequence shown here is derived from an EMBL/GenBank/DDBJ whole genome shotgun (WGS) entry which is preliminary data.</text>
</comment>
<reference evidence="1 2" key="1">
    <citation type="submission" date="2018-03" db="EMBL/GenBank/DDBJ databases">
        <title>Genomic Encyclopedia of Archaeal and Bacterial Type Strains, Phase II (KMG-II): from individual species to whole genera.</title>
        <authorList>
            <person name="Goeker M."/>
        </authorList>
    </citation>
    <scope>NUCLEOTIDE SEQUENCE [LARGE SCALE GENOMIC DNA]</scope>
    <source>
        <strain evidence="1 2">DSM 18107</strain>
    </source>
</reference>
<organism evidence="1 2">
    <name type="scientific">Chitinophaga ginsengisoli</name>
    <dbReference type="NCBI Taxonomy" id="363837"/>
    <lineage>
        <taxon>Bacteria</taxon>
        <taxon>Pseudomonadati</taxon>
        <taxon>Bacteroidota</taxon>
        <taxon>Chitinophagia</taxon>
        <taxon>Chitinophagales</taxon>
        <taxon>Chitinophagaceae</taxon>
        <taxon>Chitinophaga</taxon>
    </lineage>
</organism>
<name>A0A2P8FNN2_9BACT</name>
<dbReference type="AlphaFoldDB" id="A0A2P8FNN2"/>
<accession>A0A2P8FNN2</accession>
<keyword evidence="2" id="KW-1185">Reference proteome</keyword>
<evidence type="ECO:0000313" key="2">
    <source>
        <dbReference type="Proteomes" id="UP000240978"/>
    </source>
</evidence>
<protein>
    <submittedName>
        <fullName evidence="1">Uncharacterized protein</fullName>
    </submittedName>
</protein>
<sequence length="52" mass="5672">MKKKAVQKLHLGKIKIASLNKNVKGTVGRRISADPDNPCDPIHTMLGSCRVC</sequence>
<evidence type="ECO:0000313" key="1">
    <source>
        <dbReference type="EMBL" id="PSL23332.1"/>
    </source>
</evidence>
<dbReference type="RefSeq" id="WP_170117695.1">
    <property type="nucleotide sequence ID" value="NZ_PYGK01000018.1"/>
</dbReference>